<dbReference type="InterPro" id="IPR050091">
    <property type="entry name" value="PKS_NRPS_Biosynth_Enz"/>
</dbReference>
<keyword evidence="5" id="KW-1185">Reference proteome</keyword>
<dbReference type="Gene3D" id="3.30.70.3290">
    <property type="match status" value="1"/>
</dbReference>
<keyword evidence="2 4" id="KW-0012">Acyltransferase</keyword>
<sequence length="431" mass="45126">GTGTTLGDPIEAQALLATYGQGRSGEPLWLGSLKSNIGHAQAAAGVGGIIKMVMAMRHGVLPKTLHVDAPSPHVDWASGDVQLLTESREWPVTDHPRRAGVSSFGISGTNAHVILEQAPVVEAPVVEAPVVEAPVGEAPAGEAGSAVVPWVLSARSAEALRDQARRLSAYVETNRVTDIGYSLLNGRTLWDHRAVVIGRDRAELLASLDDLTITGIARSTGQVGWLFSGQGVQRLGMGRGLYEAFPVFAAAFDEVASLVPGDPKGIWWGEDRATLDSTDNAQIGIFAFQVALVALLKSWGIKPEVLAGHSVGEFAVAHVAGMISLPDAVRLVVARGKLMAALPAGGAMAAVQATPEEVEPFGIAIAAVNGPDSVVISGSAEDVDRVVEALGRRNTRLRVSHAFHSSLMDPMLAAFEQELSTVVFSPAQIPV</sequence>
<proteinExistence type="predicted"/>
<dbReference type="RefSeq" id="WP_378073861.1">
    <property type="nucleotide sequence ID" value="NZ_JBHSBL010000047.1"/>
</dbReference>
<dbReference type="SMART" id="SM00825">
    <property type="entry name" value="PKS_KS"/>
    <property type="match status" value="1"/>
</dbReference>
<dbReference type="Pfam" id="PF02801">
    <property type="entry name" value="Ketoacyl-synt_C"/>
    <property type="match status" value="1"/>
</dbReference>
<reference evidence="5" key="1">
    <citation type="journal article" date="2019" name="Int. J. Syst. Evol. Microbiol.">
        <title>The Global Catalogue of Microorganisms (GCM) 10K type strain sequencing project: providing services to taxonomists for standard genome sequencing and annotation.</title>
        <authorList>
            <consortium name="The Broad Institute Genomics Platform"/>
            <consortium name="The Broad Institute Genome Sequencing Center for Infectious Disease"/>
            <person name="Wu L."/>
            <person name="Ma J."/>
        </authorList>
    </citation>
    <scope>NUCLEOTIDE SEQUENCE [LARGE SCALE GENOMIC DNA]</scope>
    <source>
        <strain evidence="5">TBRC 5832</strain>
    </source>
</reference>
<feature type="non-terminal residue" evidence="4">
    <location>
        <position position="1"/>
    </location>
</feature>
<dbReference type="Proteomes" id="UP001595867">
    <property type="component" value="Unassembled WGS sequence"/>
</dbReference>
<evidence type="ECO:0000256" key="1">
    <source>
        <dbReference type="ARBA" id="ARBA00022679"/>
    </source>
</evidence>
<dbReference type="SUPFAM" id="SSF55048">
    <property type="entry name" value="Probable ACP-binding domain of malonyl-CoA ACP transacylase"/>
    <property type="match status" value="1"/>
</dbReference>
<organism evidence="4 5">
    <name type="scientific">Actinoplanes subglobosus</name>
    <dbReference type="NCBI Taxonomy" id="1547892"/>
    <lineage>
        <taxon>Bacteria</taxon>
        <taxon>Bacillati</taxon>
        <taxon>Actinomycetota</taxon>
        <taxon>Actinomycetes</taxon>
        <taxon>Micromonosporales</taxon>
        <taxon>Micromonosporaceae</taxon>
        <taxon>Actinoplanes</taxon>
    </lineage>
</organism>
<dbReference type="PROSITE" id="PS52004">
    <property type="entry name" value="KS3_2"/>
    <property type="match status" value="1"/>
</dbReference>
<dbReference type="InterPro" id="IPR014043">
    <property type="entry name" value="Acyl_transferase_dom"/>
</dbReference>
<accession>A0ABV8J9P7</accession>
<dbReference type="InterPro" id="IPR016035">
    <property type="entry name" value="Acyl_Trfase/lysoPLipase"/>
</dbReference>
<dbReference type="InterPro" id="IPR016036">
    <property type="entry name" value="Malonyl_transacylase_ACP-bd"/>
</dbReference>
<dbReference type="CDD" id="cd00833">
    <property type="entry name" value="PKS"/>
    <property type="match status" value="1"/>
</dbReference>
<feature type="domain" description="Ketosynthase family 3 (KS3)" evidence="3">
    <location>
        <begin position="1"/>
        <end position="117"/>
    </location>
</feature>
<dbReference type="PANTHER" id="PTHR43775">
    <property type="entry name" value="FATTY ACID SYNTHASE"/>
    <property type="match status" value="1"/>
</dbReference>
<dbReference type="InterPro" id="IPR016039">
    <property type="entry name" value="Thiolase-like"/>
</dbReference>
<feature type="non-terminal residue" evidence="4">
    <location>
        <position position="431"/>
    </location>
</feature>
<evidence type="ECO:0000259" key="3">
    <source>
        <dbReference type="PROSITE" id="PS52004"/>
    </source>
</evidence>
<dbReference type="GO" id="GO:0016746">
    <property type="term" value="F:acyltransferase activity"/>
    <property type="evidence" value="ECO:0007669"/>
    <property type="project" value="UniProtKB-KW"/>
</dbReference>
<dbReference type="InterPro" id="IPR032821">
    <property type="entry name" value="PKS_assoc"/>
</dbReference>
<dbReference type="InterPro" id="IPR001227">
    <property type="entry name" value="Ac_transferase_dom_sf"/>
</dbReference>
<dbReference type="InterPro" id="IPR014031">
    <property type="entry name" value="Ketoacyl_synth_C"/>
</dbReference>
<dbReference type="EMBL" id="JBHSBL010000047">
    <property type="protein sequence ID" value="MFC4072921.1"/>
    <property type="molecule type" value="Genomic_DNA"/>
</dbReference>
<name>A0ABV8J9P7_9ACTN</name>
<evidence type="ECO:0000313" key="4">
    <source>
        <dbReference type="EMBL" id="MFC4072921.1"/>
    </source>
</evidence>
<dbReference type="SUPFAM" id="SSF52151">
    <property type="entry name" value="FabD/lysophospholipase-like"/>
    <property type="match status" value="1"/>
</dbReference>
<keyword evidence="1" id="KW-0808">Transferase</keyword>
<dbReference type="Pfam" id="PF16197">
    <property type="entry name" value="KAsynt_C_assoc"/>
    <property type="match status" value="1"/>
</dbReference>
<dbReference type="Pfam" id="PF00698">
    <property type="entry name" value="Acyl_transf_1"/>
    <property type="match status" value="1"/>
</dbReference>
<dbReference type="InterPro" id="IPR020841">
    <property type="entry name" value="PKS_Beta-ketoAc_synthase_dom"/>
</dbReference>
<dbReference type="Gene3D" id="3.40.47.10">
    <property type="match status" value="1"/>
</dbReference>
<evidence type="ECO:0000256" key="2">
    <source>
        <dbReference type="ARBA" id="ARBA00023315"/>
    </source>
</evidence>
<comment type="caution">
    <text evidence="4">The sequence shown here is derived from an EMBL/GenBank/DDBJ whole genome shotgun (WGS) entry which is preliminary data.</text>
</comment>
<dbReference type="SMART" id="SM00827">
    <property type="entry name" value="PKS_AT"/>
    <property type="match status" value="1"/>
</dbReference>
<dbReference type="PANTHER" id="PTHR43775:SF51">
    <property type="entry name" value="INACTIVE PHENOLPHTHIOCEROL SYNTHESIS POLYKETIDE SYNTHASE TYPE I PKS1-RELATED"/>
    <property type="match status" value="1"/>
</dbReference>
<protein>
    <submittedName>
        <fullName evidence="4">Acyltransferase domain-containing protein</fullName>
    </submittedName>
</protein>
<dbReference type="Gene3D" id="3.40.366.10">
    <property type="entry name" value="Malonyl-Coenzyme A Acyl Carrier Protein, domain 2"/>
    <property type="match status" value="1"/>
</dbReference>
<evidence type="ECO:0000313" key="5">
    <source>
        <dbReference type="Proteomes" id="UP001595867"/>
    </source>
</evidence>
<gene>
    <name evidence="4" type="ORF">ACFO0C_48995</name>
</gene>
<dbReference type="SUPFAM" id="SSF53901">
    <property type="entry name" value="Thiolase-like"/>
    <property type="match status" value="1"/>
</dbReference>